<dbReference type="RefSeq" id="WP_028126628.1">
    <property type="nucleotide sequence ID" value="NZ_PHNE01000001.1"/>
</dbReference>
<keyword evidence="2" id="KW-1185">Reference proteome</keyword>
<proteinExistence type="predicted"/>
<gene>
    <name evidence="1" type="ORF">ELUCI_v1c03950</name>
</gene>
<dbReference type="Proteomes" id="UP000237865">
    <property type="component" value="Unassembled WGS sequence"/>
</dbReference>
<comment type="caution">
    <text evidence="1">The sequence shown here is derived from an EMBL/GenBank/DDBJ whole genome shotgun (WGS) entry which is preliminary data.</text>
</comment>
<dbReference type="EMBL" id="PHNE01000001">
    <property type="protein sequence ID" value="PPE06104.1"/>
    <property type="molecule type" value="Genomic_DNA"/>
</dbReference>
<reference evidence="1 2" key="1">
    <citation type="submission" date="2017-11" db="EMBL/GenBank/DDBJ databases">
        <title>Genome sequence of Entomoplasma lucivorax PIPN-2 (ATCC 49196).</title>
        <authorList>
            <person name="Lo W.-S."/>
            <person name="Gasparich G.E."/>
            <person name="Kuo C.-H."/>
        </authorList>
    </citation>
    <scope>NUCLEOTIDE SEQUENCE [LARGE SCALE GENOMIC DNA]</scope>
    <source>
        <strain evidence="1 2">PIPN-2</strain>
    </source>
</reference>
<sequence length="196" mass="23154">MKPLFYRTPLVTQQKIPLVFHSDAEQKMFEEYKYLKGEDYHYYVAEQLKTNEYIKIAAAMQYDLKLKYILYRYICLFEEWIRALLMNAGVEPIDFFINGNADLGKEQSIYLKNVKTIQNTFPETKMLSNAQFNLVRKLRNSISHFTPLIFEQYDYYVSAIKNLKNVLPAHFVDKIQDDVNNCNADWPLPPGLKITI</sequence>
<evidence type="ECO:0000313" key="2">
    <source>
        <dbReference type="Proteomes" id="UP000237865"/>
    </source>
</evidence>
<evidence type="ECO:0000313" key="1">
    <source>
        <dbReference type="EMBL" id="PPE06104.1"/>
    </source>
</evidence>
<protein>
    <submittedName>
        <fullName evidence="1">Uncharacterized protein</fullName>
    </submittedName>
</protein>
<dbReference type="AlphaFoldDB" id="A0A2S5RFK3"/>
<accession>A0A2S5RFK3</accession>
<organism evidence="1 2">
    <name type="scientific">Williamsoniiplasma lucivorax</name>
    <dbReference type="NCBI Taxonomy" id="209274"/>
    <lineage>
        <taxon>Bacteria</taxon>
        <taxon>Bacillati</taxon>
        <taxon>Mycoplasmatota</taxon>
        <taxon>Mollicutes</taxon>
        <taxon>Entomoplasmatales</taxon>
        <taxon>Williamsoniiplasma</taxon>
    </lineage>
</organism>
<name>A0A2S5RFK3_9MOLU</name>